<reference evidence="1 2" key="1">
    <citation type="journal article" date="2016" name="Proc. Natl. Acad. Sci. U.S.A.">
        <title>Comparative genomics of biotechnologically important yeasts.</title>
        <authorList>
            <person name="Riley R."/>
            <person name="Haridas S."/>
            <person name="Wolfe K.H."/>
            <person name="Lopes M.R."/>
            <person name="Hittinger C.T."/>
            <person name="Goeker M."/>
            <person name="Salamov A.A."/>
            <person name="Wisecaver J.H."/>
            <person name="Long T.M."/>
            <person name="Calvey C.H."/>
            <person name="Aerts A.L."/>
            <person name="Barry K.W."/>
            <person name="Choi C."/>
            <person name="Clum A."/>
            <person name="Coughlan A.Y."/>
            <person name="Deshpande S."/>
            <person name="Douglass A.P."/>
            <person name="Hanson S.J."/>
            <person name="Klenk H.-P."/>
            <person name="LaButti K.M."/>
            <person name="Lapidus A."/>
            <person name="Lindquist E.A."/>
            <person name="Lipzen A.M."/>
            <person name="Meier-Kolthoff J.P."/>
            <person name="Ohm R.A."/>
            <person name="Otillar R.P."/>
            <person name="Pangilinan J.L."/>
            <person name="Peng Y."/>
            <person name="Rokas A."/>
            <person name="Rosa C.A."/>
            <person name="Scheuner C."/>
            <person name="Sibirny A.A."/>
            <person name="Slot J.C."/>
            <person name="Stielow J.B."/>
            <person name="Sun H."/>
            <person name="Kurtzman C.P."/>
            <person name="Blackwell M."/>
            <person name="Grigoriev I.V."/>
            <person name="Jeffries T.W."/>
        </authorList>
    </citation>
    <scope>NUCLEOTIDE SEQUENCE [LARGE SCALE GENOMIC DNA]</scope>
    <source>
        <strain evidence="2">ATCC 58044 / CBS 1984 / NCYC 433 / NRRL Y-366-8</strain>
    </source>
</reference>
<proteinExistence type="predicted"/>
<evidence type="ECO:0008006" key="3">
    <source>
        <dbReference type="Google" id="ProtNLM"/>
    </source>
</evidence>
<accession>A0A1E3NXY4</accession>
<dbReference type="OrthoDB" id="4081130at2759"/>
<dbReference type="Proteomes" id="UP000094112">
    <property type="component" value="Unassembled WGS sequence"/>
</dbReference>
<organism evidence="1 2">
    <name type="scientific">Wickerhamomyces anomalus (strain ATCC 58044 / CBS 1984 / NCYC 433 / NRRL Y-366-8)</name>
    <name type="common">Yeast</name>
    <name type="synonym">Hansenula anomala</name>
    <dbReference type="NCBI Taxonomy" id="683960"/>
    <lineage>
        <taxon>Eukaryota</taxon>
        <taxon>Fungi</taxon>
        <taxon>Dikarya</taxon>
        <taxon>Ascomycota</taxon>
        <taxon>Saccharomycotina</taxon>
        <taxon>Saccharomycetes</taxon>
        <taxon>Phaffomycetales</taxon>
        <taxon>Wickerhamomycetaceae</taxon>
        <taxon>Wickerhamomyces</taxon>
    </lineage>
</organism>
<evidence type="ECO:0000313" key="2">
    <source>
        <dbReference type="Proteomes" id="UP000094112"/>
    </source>
</evidence>
<evidence type="ECO:0000313" key="1">
    <source>
        <dbReference type="EMBL" id="ODQ57552.1"/>
    </source>
</evidence>
<keyword evidence="2" id="KW-1185">Reference proteome</keyword>
<dbReference type="RefSeq" id="XP_019036759.1">
    <property type="nucleotide sequence ID" value="XM_019185138.1"/>
</dbReference>
<gene>
    <name evidence="1" type="ORF">WICANDRAFT_80887</name>
</gene>
<name>A0A1E3NXY4_WICAA</name>
<dbReference type="AlphaFoldDB" id="A0A1E3NXY4"/>
<dbReference type="GeneID" id="30202384"/>
<protein>
    <recommendedName>
        <fullName evidence="3">Altered inheritance of mitochondria protein 36, mitochondrial</fullName>
    </recommendedName>
</protein>
<sequence>MLRGGFTNFRPLCQQSTLRSIRTPTPLLKRCINNSSKPDPDRGPRFRNFIALGIISYVILAQVVEAVNKENPRNKSMSESEYFKQQMKLKRRKAIFTQDEKSVWFLKSDDPEKLKSLKIDGFEILDPNVLLEKEKQDKDSLYYALLNDAEYKTLPTGLLVDLISKQLKASDSKKFIVINYPSDIKESVKFEEKVVTVKKLIHLKSSQDKGDDDDDVVKYYKTVNKVDEIKSDKDITKLLE</sequence>
<dbReference type="EMBL" id="KV454213">
    <property type="protein sequence ID" value="ODQ57552.1"/>
    <property type="molecule type" value="Genomic_DNA"/>
</dbReference>